<dbReference type="SFLD" id="SFLDG01129">
    <property type="entry name" value="C1.5:_HAD__Beta-PGM__Phosphata"/>
    <property type="match status" value="1"/>
</dbReference>
<organism evidence="1 2">
    <name type="scientific">Phreatobacter cathodiphilus</name>
    <dbReference type="NCBI Taxonomy" id="1868589"/>
    <lineage>
        <taxon>Bacteria</taxon>
        <taxon>Pseudomonadati</taxon>
        <taxon>Pseudomonadota</taxon>
        <taxon>Alphaproteobacteria</taxon>
        <taxon>Hyphomicrobiales</taxon>
        <taxon>Phreatobacteraceae</taxon>
        <taxon>Phreatobacter</taxon>
    </lineage>
</organism>
<dbReference type="SFLD" id="SFLDG01132">
    <property type="entry name" value="C1.5.3:_5'-Nucleotidase_Like"/>
    <property type="match status" value="1"/>
</dbReference>
<reference evidence="1 2" key="1">
    <citation type="submission" date="2018-03" db="EMBL/GenBank/DDBJ databases">
        <title>Genome sequencing of Phreatobacter sp.</title>
        <authorList>
            <person name="Kim S.-J."/>
            <person name="Heo J."/>
            <person name="Kwon S.-W."/>
        </authorList>
    </citation>
    <scope>NUCLEOTIDE SEQUENCE [LARGE SCALE GENOMIC DNA]</scope>
    <source>
        <strain evidence="1 2">S-12</strain>
    </source>
</reference>
<protein>
    <submittedName>
        <fullName evidence="1">Pyrimidine 5'-nucleotidase</fullName>
    </submittedName>
</protein>
<gene>
    <name evidence="1" type="ORF">C6569_15625</name>
</gene>
<dbReference type="Proteomes" id="UP000237889">
    <property type="component" value="Chromosome"/>
</dbReference>
<evidence type="ECO:0000313" key="2">
    <source>
        <dbReference type="Proteomes" id="UP000237889"/>
    </source>
</evidence>
<dbReference type="InterPro" id="IPR006439">
    <property type="entry name" value="HAD-SF_hydro_IA"/>
</dbReference>
<dbReference type="NCBIfam" id="TIGR01509">
    <property type="entry name" value="HAD-SF-IA-v3"/>
    <property type="match status" value="1"/>
</dbReference>
<evidence type="ECO:0000313" key="1">
    <source>
        <dbReference type="EMBL" id="AVO46365.1"/>
    </source>
</evidence>
<dbReference type="NCBIfam" id="TIGR01993">
    <property type="entry name" value="Pyr-5-nucltdase"/>
    <property type="match status" value="1"/>
</dbReference>
<keyword evidence="2" id="KW-1185">Reference proteome</keyword>
<dbReference type="SFLD" id="SFLDS00003">
    <property type="entry name" value="Haloacid_Dehalogenase"/>
    <property type="match status" value="1"/>
</dbReference>
<name>A0A2S0NDY3_9HYPH</name>
<proteinExistence type="predicted"/>
<dbReference type="CDD" id="cd02604">
    <property type="entry name" value="HAD_5NT"/>
    <property type="match status" value="1"/>
</dbReference>
<dbReference type="PANTHER" id="PTHR12725">
    <property type="entry name" value="HALOACID DEHALOGENASE-LIKE HYDROLASE"/>
    <property type="match status" value="1"/>
</dbReference>
<dbReference type="InterPro" id="IPR010237">
    <property type="entry name" value="Pyr-5-nucltdase"/>
</dbReference>
<dbReference type="Pfam" id="PF00702">
    <property type="entry name" value="Hydrolase"/>
    <property type="match status" value="1"/>
</dbReference>
<dbReference type="RefSeq" id="WP_106749705.1">
    <property type="nucleotide sequence ID" value="NZ_CP027668.1"/>
</dbReference>
<dbReference type="InterPro" id="IPR036412">
    <property type="entry name" value="HAD-like_sf"/>
</dbReference>
<accession>A0A2S0NDY3</accession>
<dbReference type="PANTHER" id="PTHR12725:SF117">
    <property type="entry name" value="HALOACID DEHALOGENASE-LIKE HYDROLASE"/>
    <property type="match status" value="1"/>
</dbReference>
<dbReference type="EMBL" id="CP027668">
    <property type="protein sequence ID" value="AVO46365.1"/>
    <property type="molecule type" value="Genomic_DNA"/>
</dbReference>
<sequence length="233" mass="26432">MTDTANIRKAFSAVEAWIFDLDNTLYPAHLSLWEQIDGRIKSYVAKLLDISIDEAFVLQKDYYRRYGTSMRGLMIEHGMSPDDFLSYVHDIDHSPLQANPELGAAIAALPGRKFVFTSGTHSHVAAVTRRLGIENHFDGVFDIVDAGLLPKPHRETYEKFLADHGVDPARAAMFEDLARNLEAPHALGMKTVLVVPERTREVFREAWEFEGREDDHVDFVTDDLTAFLVMLRL</sequence>
<dbReference type="OrthoDB" id="9803141at2"/>
<dbReference type="Gene3D" id="1.10.150.450">
    <property type="match status" value="1"/>
</dbReference>
<dbReference type="SUPFAM" id="SSF56784">
    <property type="entry name" value="HAD-like"/>
    <property type="match status" value="1"/>
</dbReference>
<dbReference type="Gene3D" id="3.40.50.1000">
    <property type="entry name" value="HAD superfamily/HAD-like"/>
    <property type="match status" value="1"/>
</dbReference>
<dbReference type="AlphaFoldDB" id="A0A2S0NDY3"/>
<dbReference type="KEGG" id="phr:C6569_15625"/>
<dbReference type="InterPro" id="IPR023214">
    <property type="entry name" value="HAD_sf"/>
</dbReference>